<reference evidence="3" key="1">
    <citation type="submission" date="2016-11" db="EMBL/GenBank/DDBJ databases">
        <authorList>
            <person name="Varghese N."/>
            <person name="Submissions S."/>
        </authorList>
    </citation>
    <scope>NUCLEOTIDE SEQUENCE [LARGE SCALE GENOMIC DNA]</scope>
    <source>
        <strain evidence="3">DSM 27623</strain>
    </source>
</reference>
<evidence type="ECO:0000256" key="1">
    <source>
        <dbReference type="SAM" id="MobiDB-lite"/>
    </source>
</evidence>
<gene>
    <name evidence="2" type="ORF">SAMN05444409_2354</name>
</gene>
<dbReference type="STRING" id="1416779.SAMN05444409_2354"/>
<keyword evidence="3" id="KW-1185">Reference proteome</keyword>
<name>A0A1N6HAH5_9FLAO</name>
<protein>
    <recommendedName>
        <fullName evidence="4">Alpha-amylase</fullName>
    </recommendedName>
</protein>
<dbReference type="EMBL" id="FSRK01000001">
    <property type="protein sequence ID" value="SIO16831.1"/>
    <property type="molecule type" value="Genomic_DNA"/>
</dbReference>
<accession>A0A1N6HAH5</accession>
<proteinExistence type="predicted"/>
<feature type="compositionally biased region" description="Low complexity" evidence="1">
    <location>
        <begin position="27"/>
        <end position="38"/>
    </location>
</feature>
<sequence>MSKNHKADISNKNIGTKGLNTTFKTANNNHANQLNPNNKIFQPKKK</sequence>
<evidence type="ECO:0000313" key="3">
    <source>
        <dbReference type="Proteomes" id="UP000185207"/>
    </source>
</evidence>
<dbReference type="Proteomes" id="UP000185207">
    <property type="component" value="Unassembled WGS sequence"/>
</dbReference>
<organism evidence="2 3">
    <name type="scientific">Epilithonimonas zeae</name>
    <dbReference type="NCBI Taxonomy" id="1416779"/>
    <lineage>
        <taxon>Bacteria</taxon>
        <taxon>Pseudomonadati</taxon>
        <taxon>Bacteroidota</taxon>
        <taxon>Flavobacteriia</taxon>
        <taxon>Flavobacteriales</taxon>
        <taxon>Weeksellaceae</taxon>
        <taxon>Chryseobacterium group</taxon>
        <taxon>Epilithonimonas</taxon>
    </lineage>
</organism>
<feature type="compositionally biased region" description="Polar residues" evidence="1">
    <location>
        <begin position="10"/>
        <end position="26"/>
    </location>
</feature>
<feature type="region of interest" description="Disordered" evidence="1">
    <location>
        <begin position="1"/>
        <end position="46"/>
    </location>
</feature>
<dbReference type="AlphaFoldDB" id="A0A1N6HAH5"/>
<evidence type="ECO:0008006" key="4">
    <source>
        <dbReference type="Google" id="ProtNLM"/>
    </source>
</evidence>
<evidence type="ECO:0000313" key="2">
    <source>
        <dbReference type="EMBL" id="SIO16831.1"/>
    </source>
</evidence>